<keyword evidence="2" id="KW-1185">Reference proteome</keyword>
<evidence type="ECO:0000313" key="1">
    <source>
        <dbReference type="EMBL" id="KAL5103261.1"/>
    </source>
</evidence>
<dbReference type="Proteomes" id="UP001651158">
    <property type="component" value="Unassembled WGS sequence"/>
</dbReference>
<protein>
    <submittedName>
        <fullName evidence="1">Uncharacterized protein</fullName>
    </submittedName>
</protein>
<evidence type="ECO:0000313" key="2">
    <source>
        <dbReference type="Proteomes" id="UP001651158"/>
    </source>
</evidence>
<feature type="non-terminal residue" evidence="1">
    <location>
        <position position="205"/>
    </location>
</feature>
<gene>
    <name evidence="1" type="ORF">TcWFU_006345</name>
</gene>
<reference evidence="1 2" key="1">
    <citation type="journal article" date="2022" name="Front. Cell. Infect. Microbiol.">
        <title>The Genomes of Two Strains of Taenia crassiceps the Animal Model for the Study of Human Cysticercosis.</title>
        <authorList>
            <person name="Bobes R.J."/>
            <person name="Estrada K."/>
            <person name="Rios-Valencia D.G."/>
            <person name="Calderon-Gallegos A."/>
            <person name="de la Torre P."/>
            <person name="Carrero J.C."/>
            <person name="Sanchez-Flores A."/>
            <person name="Laclette J.P."/>
        </authorList>
    </citation>
    <scope>NUCLEOTIDE SEQUENCE [LARGE SCALE GENOMIC DNA]</scope>
    <source>
        <strain evidence="1">WFUcys</strain>
    </source>
</reference>
<proteinExistence type="predicted"/>
<comment type="caution">
    <text evidence="1">The sequence shown here is derived from an EMBL/GenBank/DDBJ whole genome shotgun (WGS) entry which is preliminary data.</text>
</comment>
<accession>A0ABR4Q0U0</accession>
<sequence>MWSLWYVYSPALCLVHFHLHPIINALTALAKQNDGGMRPSILDYSSTDDVLPAKRMKSSNRQLNIARFYPIHKISSLSAPYQQPIEANRPVHLYVWQMPSPANVAYLIKVGANYFQHTDQTIGLLFSRPISRHGLSTKGLSRSVITWPERLPAELHQQGATSCLDYARFKHGTRASPGGRSHEVWIPPTPLVALTRISRHQERRQ</sequence>
<organism evidence="1 2">
    <name type="scientific">Taenia crassiceps</name>
    <dbReference type="NCBI Taxonomy" id="6207"/>
    <lineage>
        <taxon>Eukaryota</taxon>
        <taxon>Metazoa</taxon>
        <taxon>Spiralia</taxon>
        <taxon>Lophotrochozoa</taxon>
        <taxon>Platyhelminthes</taxon>
        <taxon>Cestoda</taxon>
        <taxon>Eucestoda</taxon>
        <taxon>Cyclophyllidea</taxon>
        <taxon>Taeniidae</taxon>
        <taxon>Taenia</taxon>
    </lineage>
</organism>
<name>A0ABR4Q0U0_9CEST</name>
<dbReference type="EMBL" id="JAKROA010000019">
    <property type="protein sequence ID" value="KAL5103261.1"/>
    <property type="molecule type" value="Genomic_DNA"/>
</dbReference>